<dbReference type="InterPro" id="IPR017853">
    <property type="entry name" value="GH"/>
</dbReference>
<keyword evidence="6" id="KW-0378">Hydrolase</keyword>
<accession>A0A8B7P3D9</accession>
<sequence length="1000" mass="110195">MGLLKKLRGLVVINDVQDDTVEPVVEAQPPEQDKKEVVYKTPRKKNCCDKYSRVIGVLFLCLILGLLIPIIFMATVYAPEDKVLGSRGYCLINKTIQYSCGDLNQTENECQAIGCCFNDPENAPYLPSCYHSAPSEYGYTVLKSFAGETRKTPLRFIGSALELGKSQSLNFDLSSLRESTTFGDPAWPAQVKIERQGDDIIRLTLSSPGHEQGTFVVDDSFSPSASMNPNLDVQVSAQGETFNISVYRTDTHEVLFNTLYGPMIVGDGYIELTTTLPTAKIYGLGSRYSTKVSPSFEEFETWTLNSRDTSFSNKSLPGTHPFFMGIDSYGQAYGIHVRTSAPLQIGAVPAPGLSFRSVIGTFKILIMAGPTPLEVSKQYTDMVRRPHLPPYWALGLHLCRTVQSSLQNATFSNVTDAMEAIGLPYESDCLDARLAYPDTYAAPPAWVDDAVARLRKAERKFLGTAYPFVVHGSTTYNEAAGLDILLKLNSSYDYFGSVSKAAVGYPDYMNENSFTSWMNSSASVTSKFSTSDGVLLLQNSPLNEAAVRYTLSGNGKNCVPETPDLCCWRSGLGFQVDAEVTEPTEASVCWATIHPSLADSLHLAHRNAYGLHHSRRVRSVLQTLRPTSRPLLMSSSTHPGSGNVSGHFSEGFSTTLDDQKRALLQVLDMGLAGVALTGTPPCGSRDVFNTTAHEKEWKNLCLRSYQNSLFSPFLLSHYEINQRSTNPTDVFGNQIKPLMMLRYMFMPTLYTYFVEASDTGAPVLRHLFYEFPNDTMAQSIGDEYMLGSSLLVVPNFVNESNFGSTTHVPAYFPPGAWYDFFIGRLMSNSSNGTETTLATTSTDINVFIRGGKIVFLQGSLSEPIATAEQMRKLDYHIRAAVSSDGEASGTMYYDDGETLRTDKNYKATLLQASLSAAEQKLRVTPSDVPDTSGQYSDAQRHSSKIDTVDIFGLPEVSKVYSNDQEMSSFSQDSSTGALHIKGIDFDWTQGELTISWELKQ</sequence>
<dbReference type="SUPFAM" id="SSF74650">
    <property type="entry name" value="Galactose mutarotase-like"/>
    <property type="match status" value="1"/>
</dbReference>
<comment type="caution">
    <text evidence="5">Lacks conserved residue(s) required for the propagation of feature annotation.</text>
</comment>
<dbReference type="KEGG" id="hazt:108676913"/>
<comment type="subcellular location">
    <subcellularLocation>
        <location evidence="1">Membrane</location>
    </subcellularLocation>
</comment>
<evidence type="ECO:0000256" key="8">
    <source>
        <dbReference type="SAM" id="Phobius"/>
    </source>
</evidence>
<name>A0A8B7P3D9_HYAAZ</name>
<dbReference type="OrthoDB" id="5839090at2759"/>
<evidence type="ECO:0000256" key="6">
    <source>
        <dbReference type="RuleBase" id="RU361185"/>
    </source>
</evidence>
<dbReference type="GO" id="GO:0016020">
    <property type="term" value="C:membrane"/>
    <property type="evidence" value="ECO:0007669"/>
    <property type="project" value="UniProtKB-SubCell"/>
</dbReference>
<dbReference type="RefSeq" id="XP_018020558.1">
    <property type="nucleotide sequence ID" value="XM_018165069.2"/>
</dbReference>
<dbReference type="Proteomes" id="UP000694843">
    <property type="component" value="Unplaced"/>
</dbReference>
<dbReference type="PROSITE" id="PS51448">
    <property type="entry name" value="P_TREFOIL_2"/>
    <property type="match status" value="1"/>
</dbReference>
<dbReference type="OMA" id="TFFIEVK"/>
<proteinExistence type="inferred from homology"/>
<gene>
    <name evidence="11" type="primary">LOC108676913</name>
</gene>
<comment type="similarity">
    <text evidence="2 6">Belongs to the glycosyl hydrolase 31 family.</text>
</comment>
<feature type="region of interest" description="Disordered" evidence="7">
    <location>
        <begin position="630"/>
        <end position="649"/>
    </location>
</feature>
<dbReference type="InterPro" id="IPR000519">
    <property type="entry name" value="P_trefoil_dom"/>
</dbReference>
<feature type="disulfide bond" evidence="5">
    <location>
        <begin position="90"/>
        <end position="116"/>
    </location>
</feature>
<feature type="compositionally biased region" description="Polar residues" evidence="7">
    <location>
        <begin position="633"/>
        <end position="649"/>
    </location>
</feature>
<dbReference type="GO" id="GO:0004558">
    <property type="term" value="F:alpha-1,4-glucosidase activity"/>
    <property type="evidence" value="ECO:0007669"/>
    <property type="project" value="TreeGrafter"/>
</dbReference>
<dbReference type="Gene3D" id="2.60.40.1760">
    <property type="entry name" value="glycosyl hydrolase (family 31)"/>
    <property type="match status" value="1"/>
</dbReference>
<dbReference type="SUPFAM" id="SSF57492">
    <property type="entry name" value="Trefoil"/>
    <property type="match status" value="1"/>
</dbReference>
<dbReference type="CDD" id="cd00111">
    <property type="entry name" value="Trefoil"/>
    <property type="match status" value="1"/>
</dbReference>
<evidence type="ECO:0000256" key="5">
    <source>
        <dbReference type="PROSITE-ProRule" id="PRU00779"/>
    </source>
</evidence>
<organism evidence="10 11">
    <name type="scientific">Hyalella azteca</name>
    <name type="common">Amphipod</name>
    <dbReference type="NCBI Taxonomy" id="294128"/>
    <lineage>
        <taxon>Eukaryota</taxon>
        <taxon>Metazoa</taxon>
        <taxon>Ecdysozoa</taxon>
        <taxon>Arthropoda</taxon>
        <taxon>Crustacea</taxon>
        <taxon>Multicrustacea</taxon>
        <taxon>Malacostraca</taxon>
        <taxon>Eumalacostraca</taxon>
        <taxon>Peracarida</taxon>
        <taxon>Amphipoda</taxon>
        <taxon>Senticaudata</taxon>
        <taxon>Talitrida</taxon>
        <taxon>Talitroidea</taxon>
        <taxon>Hyalellidae</taxon>
        <taxon>Hyalella</taxon>
    </lineage>
</organism>
<keyword evidence="3 8" id="KW-0472">Membrane</keyword>
<evidence type="ECO:0000313" key="10">
    <source>
        <dbReference type="Proteomes" id="UP000694843"/>
    </source>
</evidence>
<dbReference type="GeneID" id="108676913"/>
<feature type="disulfide bond" evidence="5">
    <location>
        <begin position="100"/>
        <end position="115"/>
    </location>
</feature>
<keyword evidence="8" id="KW-1133">Transmembrane helix</keyword>
<dbReference type="Pfam" id="PF21365">
    <property type="entry name" value="Glyco_hydro_31_3rd"/>
    <property type="match status" value="1"/>
</dbReference>
<evidence type="ECO:0000256" key="2">
    <source>
        <dbReference type="ARBA" id="ARBA00007806"/>
    </source>
</evidence>
<evidence type="ECO:0000256" key="1">
    <source>
        <dbReference type="ARBA" id="ARBA00004370"/>
    </source>
</evidence>
<evidence type="ECO:0000259" key="9">
    <source>
        <dbReference type="PROSITE" id="PS51448"/>
    </source>
</evidence>
<keyword evidence="10" id="KW-1185">Reference proteome</keyword>
<dbReference type="CDD" id="cd14752">
    <property type="entry name" value="GH31_N"/>
    <property type="match status" value="1"/>
</dbReference>
<dbReference type="InterPro" id="IPR048395">
    <property type="entry name" value="Glyco_hydro_31_C"/>
</dbReference>
<evidence type="ECO:0000313" key="11">
    <source>
        <dbReference type="RefSeq" id="XP_018020558.1"/>
    </source>
</evidence>
<feature type="transmembrane region" description="Helical" evidence="8">
    <location>
        <begin position="54"/>
        <end position="77"/>
    </location>
</feature>
<dbReference type="PANTHER" id="PTHR22762">
    <property type="entry name" value="ALPHA-GLUCOSIDASE"/>
    <property type="match status" value="1"/>
</dbReference>
<keyword evidence="6" id="KW-0326">Glycosidase</keyword>
<evidence type="ECO:0000256" key="4">
    <source>
        <dbReference type="ARBA" id="ARBA00023157"/>
    </source>
</evidence>
<dbReference type="GO" id="GO:0030246">
    <property type="term" value="F:carbohydrate binding"/>
    <property type="evidence" value="ECO:0007669"/>
    <property type="project" value="InterPro"/>
</dbReference>
<dbReference type="InterPro" id="IPR011013">
    <property type="entry name" value="Gal_mutarotase_sf_dom"/>
</dbReference>
<dbReference type="Pfam" id="PF00088">
    <property type="entry name" value="Trefoil"/>
    <property type="match status" value="1"/>
</dbReference>
<dbReference type="Gene3D" id="3.20.20.80">
    <property type="entry name" value="Glycosidases"/>
    <property type="match status" value="1"/>
</dbReference>
<dbReference type="SUPFAM" id="SSF51011">
    <property type="entry name" value="Glycosyl hydrolase domain"/>
    <property type="match status" value="1"/>
</dbReference>
<evidence type="ECO:0000256" key="7">
    <source>
        <dbReference type="SAM" id="MobiDB-lite"/>
    </source>
</evidence>
<dbReference type="Pfam" id="PF01055">
    <property type="entry name" value="Glyco_hydro_31_2nd"/>
    <property type="match status" value="1"/>
</dbReference>
<dbReference type="PANTHER" id="PTHR22762:SF131">
    <property type="entry name" value="GLYCOSIDE HYDROLASE FAMILY 31 N-TERMINAL DOMAIN-CONTAINING PROTEIN"/>
    <property type="match status" value="1"/>
</dbReference>
<keyword evidence="8" id="KW-0812">Transmembrane</keyword>
<dbReference type="SUPFAM" id="SSF51445">
    <property type="entry name" value="(Trans)glycosidases"/>
    <property type="match status" value="1"/>
</dbReference>
<dbReference type="GO" id="GO:0005975">
    <property type="term" value="P:carbohydrate metabolic process"/>
    <property type="evidence" value="ECO:0007669"/>
    <property type="project" value="InterPro"/>
</dbReference>
<keyword evidence="4 5" id="KW-1015">Disulfide bond</keyword>
<evidence type="ECO:0000256" key="3">
    <source>
        <dbReference type="ARBA" id="ARBA00023136"/>
    </source>
</evidence>
<dbReference type="InterPro" id="IPR044913">
    <property type="entry name" value="P_trefoil_dom_sf"/>
</dbReference>
<dbReference type="InterPro" id="IPR013780">
    <property type="entry name" value="Glyco_hydro_b"/>
</dbReference>
<protein>
    <submittedName>
        <fullName evidence="11">Maltase-glucoamylase</fullName>
    </submittedName>
</protein>
<dbReference type="InterPro" id="IPR000322">
    <property type="entry name" value="Glyco_hydro_31_TIM"/>
</dbReference>
<reference evidence="11" key="1">
    <citation type="submission" date="2025-08" db="UniProtKB">
        <authorList>
            <consortium name="RefSeq"/>
        </authorList>
    </citation>
    <scope>IDENTIFICATION</scope>
    <source>
        <tissue evidence="11">Whole organism</tissue>
    </source>
</reference>
<dbReference type="AlphaFoldDB" id="A0A8B7P3D9"/>
<feature type="domain" description="P-type" evidence="9">
    <location>
        <begin position="88"/>
        <end position="133"/>
    </location>
</feature>
<dbReference type="Gene3D" id="2.60.40.1180">
    <property type="entry name" value="Golgi alpha-mannosidase II"/>
    <property type="match status" value="2"/>
</dbReference>